<dbReference type="EMBL" id="JAMTCP010000025">
    <property type="protein sequence ID" value="MCP2260334.1"/>
    <property type="molecule type" value="Genomic_DNA"/>
</dbReference>
<dbReference type="RefSeq" id="WP_253671187.1">
    <property type="nucleotide sequence ID" value="NZ_JAMTCP010000025.1"/>
</dbReference>
<comment type="caution">
    <text evidence="2">The sequence shown here is derived from an EMBL/GenBank/DDBJ whole genome shotgun (WGS) entry which is preliminary data.</text>
</comment>
<organism evidence="2 3">
    <name type="scientific">Streptoalloteichus tenebrarius (strain ATCC 17920 / DSM 40477 / JCM 4838 / CBS 697.72 / NBRC 16177 / NCIMB 11028 / NRRL B-12390 / A12253. 1 / ISP 5477)</name>
    <name type="common">Streptomyces tenebrarius</name>
    <dbReference type="NCBI Taxonomy" id="1933"/>
    <lineage>
        <taxon>Bacteria</taxon>
        <taxon>Bacillati</taxon>
        <taxon>Actinomycetota</taxon>
        <taxon>Actinomycetes</taxon>
        <taxon>Pseudonocardiales</taxon>
        <taxon>Pseudonocardiaceae</taxon>
        <taxon>Streptoalloteichus</taxon>
    </lineage>
</organism>
<feature type="coiled-coil region" evidence="1">
    <location>
        <begin position="5"/>
        <end position="39"/>
    </location>
</feature>
<gene>
    <name evidence="2" type="ORF">LX15_004047</name>
</gene>
<evidence type="ECO:0000313" key="3">
    <source>
        <dbReference type="Proteomes" id="UP001205311"/>
    </source>
</evidence>
<sequence>MPSELDELRTEMNDLKARVANLEEKIEVARADAAAARVLAGAADRDVAEFRDVQRDHTRLLHAMRADLTDLKDEVHTGFAEVRGKLDATAAGQETIIRLISRALDREADGNS</sequence>
<accession>A0ABT1HXT8</accession>
<name>A0ABT1HXT8_STRSD</name>
<keyword evidence="3" id="KW-1185">Reference proteome</keyword>
<evidence type="ECO:0000256" key="1">
    <source>
        <dbReference type="SAM" id="Coils"/>
    </source>
</evidence>
<protein>
    <submittedName>
        <fullName evidence="2">Uncharacterized protein</fullName>
    </submittedName>
</protein>
<dbReference type="Proteomes" id="UP001205311">
    <property type="component" value="Unassembled WGS sequence"/>
</dbReference>
<keyword evidence="1" id="KW-0175">Coiled coil</keyword>
<dbReference type="Gene3D" id="1.10.287.1490">
    <property type="match status" value="1"/>
</dbReference>
<proteinExistence type="predicted"/>
<reference evidence="2 3" key="1">
    <citation type="submission" date="2022-06" db="EMBL/GenBank/DDBJ databases">
        <title>Genomic Encyclopedia of Archaeal and Bacterial Type Strains, Phase II (KMG-II): from individual species to whole genera.</title>
        <authorList>
            <person name="Goeker M."/>
        </authorList>
    </citation>
    <scope>NUCLEOTIDE SEQUENCE [LARGE SCALE GENOMIC DNA]</scope>
    <source>
        <strain evidence="2 3">DSM 40477</strain>
    </source>
</reference>
<evidence type="ECO:0000313" key="2">
    <source>
        <dbReference type="EMBL" id="MCP2260334.1"/>
    </source>
</evidence>